<protein>
    <submittedName>
        <fullName evidence="8">Major facilitator superfamily domain-containing protein</fullName>
    </submittedName>
</protein>
<evidence type="ECO:0000313" key="8">
    <source>
        <dbReference type="EMBL" id="KAG9228556.1"/>
    </source>
</evidence>
<dbReference type="Pfam" id="PF07690">
    <property type="entry name" value="MFS_1"/>
    <property type="match status" value="1"/>
</dbReference>
<feature type="transmembrane region" description="Helical" evidence="6">
    <location>
        <begin position="86"/>
        <end position="103"/>
    </location>
</feature>
<dbReference type="GO" id="GO:0022857">
    <property type="term" value="F:transmembrane transporter activity"/>
    <property type="evidence" value="ECO:0007669"/>
    <property type="project" value="InterPro"/>
</dbReference>
<dbReference type="InterPro" id="IPR036259">
    <property type="entry name" value="MFS_trans_sf"/>
</dbReference>
<gene>
    <name evidence="8" type="ORF">BJ875DRAFT_526337</name>
</gene>
<name>A0A9P8C0X2_9HELO</name>
<dbReference type="Gene3D" id="1.20.1720.10">
    <property type="entry name" value="Multidrug resistance protein D"/>
    <property type="match status" value="1"/>
</dbReference>
<sequence>MASILAYIAKIQEKKIPNLILFTVCSTVFLDLLNLSAVTIALPTLQKEFNVKTGNLQWVISAYSLTFGAFLMLGGRGGDMFTHRPVLLFGMTFFALFTLVSAFSPNFIGLVLARAFQGIGAAFTIPSAQAHIALYFPDHTSREKALGIWAASGSLGFILGLILGGVLTDLLGWRWIFWVSLILSGAIIPAGYIVLPEEK</sequence>
<feature type="transmembrane region" description="Helical" evidence="6">
    <location>
        <begin position="173"/>
        <end position="195"/>
    </location>
</feature>
<dbReference type="CDD" id="cd17321">
    <property type="entry name" value="MFS_MMR_MDR_like"/>
    <property type="match status" value="1"/>
</dbReference>
<evidence type="ECO:0000256" key="4">
    <source>
        <dbReference type="ARBA" id="ARBA00022989"/>
    </source>
</evidence>
<dbReference type="AlphaFoldDB" id="A0A9P8C0X2"/>
<dbReference type="PROSITE" id="PS50850">
    <property type="entry name" value="MFS"/>
    <property type="match status" value="1"/>
</dbReference>
<dbReference type="SUPFAM" id="SSF103473">
    <property type="entry name" value="MFS general substrate transporter"/>
    <property type="match status" value="1"/>
</dbReference>
<keyword evidence="3 6" id="KW-0812">Transmembrane</keyword>
<feature type="transmembrane region" description="Helical" evidence="6">
    <location>
        <begin position="56"/>
        <end position="74"/>
    </location>
</feature>
<proteinExistence type="predicted"/>
<keyword evidence="2" id="KW-0813">Transport</keyword>
<dbReference type="Proteomes" id="UP000824998">
    <property type="component" value="Unassembled WGS sequence"/>
</dbReference>
<reference evidence="8" key="1">
    <citation type="journal article" date="2021" name="IMA Fungus">
        <title>Genomic characterization of three marine fungi, including Emericellopsis atlantica sp. nov. with signatures of a generalist lifestyle and marine biomass degradation.</title>
        <authorList>
            <person name="Hagestad O.C."/>
            <person name="Hou L."/>
            <person name="Andersen J.H."/>
            <person name="Hansen E.H."/>
            <person name="Altermark B."/>
            <person name="Li C."/>
            <person name="Kuhnert E."/>
            <person name="Cox R.J."/>
            <person name="Crous P.W."/>
            <person name="Spatafora J.W."/>
            <person name="Lail K."/>
            <person name="Amirebrahimi M."/>
            <person name="Lipzen A."/>
            <person name="Pangilinan J."/>
            <person name="Andreopoulos W."/>
            <person name="Hayes R.D."/>
            <person name="Ng V."/>
            <person name="Grigoriev I.V."/>
            <person name="Jackson S.A."/>
            <person name="Sutton T.D.S."/>
            <person name="Dobson A.D.W."/>
            <person name="Rama T."/>
        </authorList>
    </citation>
    <scope>NUCLEOTIDE SEQUENCE</scope>
    <source>
        <strain evidence="8">TRa018bII</strain>
    </source>
</reference>
<dbReference type="PANTHER" id="PTHR42718">
    <property type="entry name" value="MAJOR FACILITATOR SUPERFAMILY MULTIDRUG TRANSPORTER MFSC"/>
    <property type="match status" value="1"/>
</dbReference>
<feature type="transmembrane region" description="Helical" evidence="6">
    <location>
        <begin position="20"/>
        <end position="44"/>
    </location>
</feature>
<dbReference type="InterPro" id="IPR020846">
    <property type="entry name" value="MFS_dom"/>
</dbReference>
<organism evidence="8 9">
    <name type="scientific">Amylocarpus encephaloides</name>
    <dbReference type="NCBI Taxonomy" id="45428"/>
    <lineage>
        <taxon>Eukaryota</taxon>
        <taxon>Fungi</taxon>
        <taxon>Dikarya</taxon>
        <taxon>Ascomycota</taxon>
        <taxon>Pezizomycotina</taxon>
        <taxon>Leotiomycetes</taxon>
        <taxon>Helotiales</taxon>
        <taxon>Helotiales incertae sedis</taxon>
        <taxon>Amylocarpus</taxon>
    </lineage>
</organism>
<comment type="subcellular location">
    <subcellularLocation>
        <location evidence="1">Membrane</location>
        <topology evidence="1">Multi-pass membrane protein</topology>
    </subcellularLocation>
</comment>
<keyword evidence="9" id="KW-1185">Reference proteome</keyword>
<feature type="transmembrane region" description="Helical" evidence="6">
    <location>
        <begin position="148"/>
        <end position="167"/>
    </location>
</feature>
<keyword evidence="5 6" id="KW-0472">Membrane</keyword>
<dbReference type="EMBL" id="MU251911">
    <property type="protein sequence ID" value="KAG9228556.1"/>
    <property type="molecule type" value="Genomic_DNA"/>
</dbReference>
<accession>A0A9P8C0X2</accession>
<comment type="caution">
    <text evidence="8">The sequence shown here is derived from an EMBL/GenBank/DDBJ whole genome shotgun (WGS) entry which is preliminary data.</text>
</comment>
<feature type="domain" description="Major facilitator superfamily (MFS) profile" evidence="7">
    <location>
        <begin position="20"/>
        <end position="199"/>
    </location>
</feature>
<dbReference type="OrthoDB" id="440755at2759"/>
<dbReference type="InterPro" id="IPR011701">
    <property type="entry name" value="MFS"/>
</dbReference>
<dbReference type="GO" id="GO:0016020">
    <property type="term" value="C:membrane"/>
    <property type="evidence" value="ECO:0007669"/>
    <property type="project" value="UniProtKB-SubCell"/>
</dbReference>
<evidence type="ECO:0000256" key="3">
    <source>
        <dbReference type="ARBA" id="ARBA00022692"/>
    </source>
</evidence>
<dbReference type="PANTHER" id="PTHR42718:SF9">
    <property type="entry name" value="MAJOR FACILITATOR SUPERFAMILY MULTIDRUG TRANSPORTER MFSC"/>
    <property type="match status" value="1"/>
</dbReference>
<evidence type="ECO:0000256" key="5">
    <source>
        <dbReference type="ARBA" id="ARBA00023136"/>
    </source>
</evidence>
<keyword evidence="4 6" id="KW-1133">Transmembrane helix</keyword>
<evidence type="ECO:0000259" key="7">
    <source>
        <dbReference type="PROSITE" id="PS50850"/>
    </source>
</evidence>
<evidence type="ECO:0000256" key="2">
    <source>
        <dbReference type="ARBA" id="ARBA00022448"/>
    </source>
</evidence>
<evidence type="ECO:0000256" key="6">
    <source>
        <dbReference type="SAM" id="Phobius"/>
    </source>
</evidence>
<evidence type="ECO:0000256" key="1">
    <source>
        <dbReference type="ARBA" id="ARBA00004141"/>
    </source>
</evidence>
<evidence type="ECO:0000313" key="9">
    <source>
        <dbReference type="Proteomes" id="UP000824998"/>
    </source>
</evidence>